<name>A0A2W5FA69_9SPHI</name>
<dbReference type="EMBL" id="QFOI01000041">
    <property type="protein sequence ID" value="PZP51134.1"/>
    <property type="molecule type" value="Genomic_DNA"/>
</dbReference>
<feature type="transmembrane region" description="Helical" evidence="1">
    <location>
        <begin position="12"/>
        <end position="33"/>
    </location>
</feature>
<feature type="transmembrane region" description="Helical" evidence="1">
    <location>
        <begin position="53"/>
        <end position="72"/>
    </location>
</feature>
<evidence type="ECO:0000313" key="2">
    <source>
        <dbReference type="EMBL" id="PZP51134.1"/>
    </source>
</evidence>
<keyword evidence="1" id="KW-1133">Transmembrane helix</keyword>
<evidence type="ECO:0000313" key="3">
    <source>
        <dbReference type="Proteomes" id="UP000249645"/>
    </source>
</evidence>
<feature type="transmembrane region" description="Helical" evidence="1">
    <location>
        <begin position="117"/>
        <end position="137"/>
    </location>
</feature>
<proteinExistence type="predicted"/>
<accession>A0A2W5FA69</accession>
<feature type="transmembrane region" description="Helical" evidence="1">
    <location>
        <begin position="79"/>
        <end position="97"/>
    </location>
</feature>
<protein>
    <submittedName>
        <fullName evidence="2">Uncharacterized protein</fullName>
    </submittedName>
</protein>
<reference evidence="2 3" key="1">
    <citation type="submission" date="2017-11" db="EMBL/GenBank/DDBJ databases">
        <title>Infants hospitalized years apart are colonized by the same room-sourced microbial strains.</title>
        <authorList>
            <person name="Brooks B."/>
            <person name="Olm M.R."/>
            <person name="Firek B.A."/>
            <person name="Baker R."/>
            <person name="Thomas B.C."/>
            <person name="Morowitz M.J."/>
            <person name="Banfield J.F."/>
        </authorList>
    </citation>
    <scope>NUCLEOTIDE SEQUENCE [LARGE SCALE GENOMIC DNA]</scope>
    <source>
        <strain evidence="2">S2_009_000_R2_76</strain>
    </source>
</reference>
<organism evidence="2 3">
    <name type="scientific">Pseudopedobacter saltans</name>
    <dbReference type="NCBI Taxonomy" id="151895"/>
    <lineage>
        <taxon>Bacteria</taxon>
        <taxon>Pseudomonadati</taxon>
        <taxon>Bacteroidota</taxon>
        <taxon>Sphingobacteriia</taxon>
        <taxon>Sphingobacteriales</taxon>
        <taxon>Sphingobacteriaceae</taxon>
        <taxon>Pseudopedobacter</taxon>
    </lineage>
</organism>
<keyword evidence="1" id="KW-0472">Membrane</keyword>
<comment type="caution">
    <text evidence="2">The sequence shown here is derived from an EMBL/GenBank/DDBJ whole genome shotgun (WGS) entry which is preliminary data.</text>
</comment>
<dbReference type="AlphaFoldDB" id="A0A2W5FA69"/>
<dbReference type="Proteomes" id="UP000249645">
    <property type="component" value="Unassembled WGS sequence"/>
</dbReference>
<keyword evidence="1" id="KW-0812">Transmembrane</keyword>
<gene>
    <name evidence="2" type="ORF">DI598_03935</name>
</gene>
<sequence length="147" mass="16820">MENEFDKKYDMFTRCVLVSLFVGISAVYINLFVDMGFRYFTHYNLSSIINVSSIIMGCVILLMILGVLYYGFRVWFKKLANPLFSIAMIALTAFCAWKVTGVVRSPIYRETVQFRELLIGILSINGVLAAIFIPMLYSKDKLISQII</sequence>
<evidence type="ECO:0000256" key="1">
    <source>
        <dbReference type="SAM" id="Phobius"/>
    </source>
</evidence>